<comment type="caution">
    <text evidence="3">The sequence shown here is derived from an EMBL/GenBank/DDBJ whole genome shotgun (WGS) entry which is preliminary data.</text>
</comment>
<feature type="non-terminal residue" evidence="3">
    <location>
        <position position="141"/>
    </location>
</feature>
<accession>A0AAD4K817</accession>
<evidence type="ECO:0000256" key="2">
    <source>
        <dbReference type="SAM" id="SignalP"/>
    </source>
</evidence>
<dbReference type="EMBL" id="JAJJHW010001127">
    <property type="protein sequence ID" value="KAH8377754.1"/>
    <property type="molecule type" value="Genomic_DNA"/>
</dbReference>
<feature type="transmembrane region" description="Helical" evidence="1">
    <location>
        <begin position="39"/>
        <end position="59"/>
    </location>
</feature>
<keyword evidence="1" id="KW-1133">Transmembrane helix</keyword>
<evidence type="ECO:0000313" key="4">
    <source>
        <dbReference type="Proteomes" id="UP001200034"/>
    </source>
</evidence>
<name>A0AAD4K817_9MUSC</name>
<keyword evidence="1" id="KW-0472">Membrane</keyword>
<dbReference type="Pfam" id="PF16089">
    <property type="entry name" value="DUF4818"/>
    <property type="match status" value="1"/>
</dbReference>
<keyword evidence="4" id="KW-1185">Reference proteome</keyword>
<feature type="signal peptide" evidence="2">
    <location>
        <begin position="1"/>
        <end position="23"/>
    </location>
</feature>
<protein>
    <submittedName>
        <fullName evidence="3">Uncharacterized protein</fullName>
    </submittedName>
</protein>
<evidence type="ECO:0000313" key="3">
    <source>
        <dbReference type="EMBL" id="KAH8377754.1"/>
    </source>
</evidence>
<gene>
    <name evidence="3" type="ORF">KR093_006996</name>
</gene>
<keyword evidence="1" id="KW-0812">Transmembrane</keyword>
<dbReference type="InterPro" id="IPR032145">
    <property type="entry name" value="DUF4818"/>
</dbReference>
<evidence type="ECO:0000256" key="1">
    <source>
        <dbReference type="SAM" id="Phobius"/>
    </source>
</evidence>
<organism evidence="3 4">
    <name type="scientific">Drosophila rubida</name>
    <dbReference type="NCBI Taxonomy" id="30044"/>
    <lineage>
        <taxon>Eukaryota</taxon>
        <taxon>Metazoa</taxon>
        <taxon>Ecdysozoa</taxon>
        <taxon>Arthropoda</taxon>
        <taxon>Hexapoda</taxon>
        <taxon>Insecta</taxon>
        <taxon>Pterygota</taxon>
        <taxon>Neoptera</taxon>
        <taxon>Endopterygota</taxon>
        <taxon>Diptera</taxon>
        <taxon>Brachycera</taxon>
        <taxon>Muscomorpha</taxon>
        <taxon>Ephydroidea</taxon>
        <taxon>Drosophilidae</taxon>
        <taxon>Drosophila</taxon>
    </lineage>
</organism>
<sequence length="141" mass="16158">FMEPLSIFIAALLQLIGVSLFFAQPPDQCSPSPTLGSWIFLLATLCFLWDCDIFPLRYMHMARSWQMIFDIVGAIFLVELSTLVIWCGLEFMLFIVTRKLVFALARTECVPWTLEYWFHGLATVFVSGATLWFILTATDTM</sequence>
<feature type="transmembrane region" description="Helical" evidence="1">
    <location>
        <begin position="116"/>
        <end position="135"/>
    </location>
</feature>
<keyword evidence="2" id="KW-0732">Signal</keyword>
<feature type="transmembrane region" description="Helical" evidence="1">
    <location>
        <begin position="71"/>
        <end position="96"/>
    </location>
</feature>
<proteinExistence type="predicted"/>
<feature type="non-terminal residue" evidence="3">
    <location>
        <position position="1"/>
    </location>
</feature>
<reference evidence="3" key="1">
    <citation type="journal article" date="2021" name="Mol. Ecol. Resour.">
        <title>Phylogenomic analyses of the genus Drosophila reveals genomic signals of climate adaptation.</title>
        <authorList>
            <person name="Li F."/>
            <person name="Rane R.V."/>
            <person name="Luria V."/>
            <person name="Xiong Z."/>
            <person name="Chen J."/>
            <person name="Li Z."/>
            <person name="Catullo R.A."/>
            <person name="Griffin P.C."/>
            <person name="Schiffer M."/>
            <person name="Pearce S."/>
            <person name="Lee S.F."/>
            <person name="McElroy K."/>
            <person name="Stocker A."/>
            <person name="Shirriffs J."/>
            <person name="Cockerell F."/>
            <person name="Coppin C."/>
            <person name="Sgro C.M."/>
            <person name="Karger A."/>
            <person name="Cain J.W."/>
            <person name="Weber J.A."/>
            <person name="Santpere G."/>
            <person name="Kirschner M.W."/>
            <person name="Hoffmann A.A."/>
            <person name="Oakeshott J.G."/>
            <person name="Zhang G."/>
        </authorList>
    </citation>
    <scope>NUCLEOTIDE SEQUENCE</scope>
    <source>
        <strain evidence="3">BGI-SZ-2011g</strain>
    </source>
</reference>
<dbReference type="Proteomes" id="UP001200034">
    <property type="component" value="Unassembled WGS sequence"/>
</dbReference>
<feature type="chain" id="PRO_5042154229" evidence="2">
    <location>
        <begin position="24"/>
        <end position="141"/>
    </location>
</feature>
<dbReference type="AlphaFoldDB" id="A0AAD4K817"/>